<accession>A0A494TBM1</accession>
<dbReference type="RefSeq" id="WP_121153155.1">
    <property type="nucleotide sequence ID" value="NZ_CP032829.1"/>
</dbReference>
<dbReference type="AlphaFoldDB" id="A0A494TBM1"/>
<dbReference type="Proteomes" id="UP000276254">
    <property type="component" value="Chromosome"/>
</dbReference>
<protein>
    <recommendedName>
        <fullName evidence="3">Ava_C0101 and related proteins</fullName>
    </recommendedName>
</protein>
<organism evidence="1 2">
    <name type="scientific">Sphingomonas paeninsulae</name>
    <dbReference type="NCBI Taxonomy" id="2319844"/>
    <lineage>
        <taxon>Bacteria</taxon>
        <taxon>Pseudomonadati</taxon>
        <taxon>Pseudomonadota</taxon>
        <taxon>Alphaproteobacteria</taxon>
        <taxon>Sphingomonadales</taxon>
        <taxon>Sphingomonadaceae</taxon>
        <taxon>Sphingomonas</taxon>
    </lineage>
</organism>
<dbReference type="EMBL" id="CP032829">
    <property type="protein sequence ID" value="AYJ86530.1"/>
    <property type="molecule type" value="Genomic_DNA"/>
</dbReference>
<reference evidence="1 2" key="1">
    <citation type="submission" date="2018-09" db="EMBL/GenBank/DDBJ databases">
        <title>Sphingomonas peninsula sp. nov., isolated from fildes peninsula, Antarctic soil.</title>
        <authorList>
            <person name="Yingchao G."/>
        </authorList>
    </citation>
    <scope>NUCLEOTIDE SEQUENCE [LARGE SCALE GENOMIC DNA]</scope>
    <source>
        <strain evidence="1 2">YZ-8</strain>
    </source>
</reference>
<keyword evidence="2" id="KW-1185">Reference proteome</keyword>
<gene>
    <name evidence="1" type="ORF">D3Y57_11805</name>
</gene>
<sequence>MLNWADWRETAQHLHLMTQIVGKVRLALTPWLNHGWHVPLYVTARGFGTSPITLEDRLLEIDFDFLRGELVMTISDGSREVVALLPGSIASFHAAVIFALEGLHVPAGFDGKPSEIPDALPFAEDHAQRPYDAEAVQRFWRALIITDGVFKGFRTGFLGKASPTHFFWGSFDLASTRFSGRIAPRHSGGVPGLPDAVTCEAYSHEESSLGFWPGSDAYPHAAFYAYAYPAPDGYALAAVEPSSAHFSAELDEFILSYDDVRSSSDPRQALLAFCQSTYNVAADLGNWDRGALECPLGVPRQPRKV</sequence>
<proteinExistence type="predicted"/>
<evidence type="ECO:0000313" key="1">
    <source>
        <dbReference type="EMBL" id="AYJ86530.1"/>
    </source>
</evidence>
<dbReference type="Pfam" id="PF19459">
    <property type="entry name" value="DUF5996"/>
    <property type="match status" value="1"/>
</dbReference>
<dbReference type="KEGG" id="spha:D3Y57_11805"/>
<evidence type="ECO:0000313" key="2">
    <source>
        <dbReference type="Proteomes" id="UP000276254"/>
    </source>
</evidence>
<name>A0A494TBM1_SPHPE</name>
<evidence type="ECO:0008006" key="3">
    <source>
        <dbReference type="Google" id="ProtNLM"/>
    </source>
</evidence>
<dbReference type="InterPro" id="IPR046038">
    <property type="entry name" value="DUF5996"/>
</dbReference>
<dbReference type="OrthoDB" id="9800945at2"/>